<dbReference type="EMBL" id="BMML01000057">
    <property type="protein sequence ID" value="GGN46684.1"/>
    <property type="molecule type" value="Genomic_DNA"/>
</dbReference>
<keyword evidence="2" id="KW-1185">Reference proteome</keyword>
<organism evidence="1 2">
    <name type="scientific">Streptomyces fuscichromogenes</name>
    <dbReference type="NCBI Taxonomy" id="1324013"/>
    <lineage>
        <taxon>Bacteria</taxon>
        <taxon>Bacillati</taxon>
        <taxon>Actinomycetota</taxon>
        <taxon>Actinomycetes</taxon>
        <taxon>Kitasatosporales</taxon>
        <taxon>Streptomycetaceae</taxon>
        <taxon>Streptomyces</taxon>
    </lineage>
</organism>
<reference evidence="1" key="2">
    <citation type="submission" date="2020-09" db="EMBL/GenBank/DDBJ databases">
        <authorList>
            <person name="Sun Q."/>
            <person name="Zhou Y."/>
        </authorList>
    </citation>
    <scope>NUCLEOTIDE SEQUENCE</scope>
    <source>
        <strain evidence="1">CGMCC 4.7110</strain>
    </source>
</reference>
<name>A0A918CY23_9ACTN</name>
<proteinExistence type="predicted"/>
<dbReference type="Proteomes" id="UP000653411">
    <property type="component" value="Unassembled WGS sequence"/>
</dbReference>
<evidence type="ECO:0000313" key="2">
    <source>
        <dbReference type="Proteomes" id="UP000653411"/>
    </source>
</evidence>
<reference evidence="1" key="1">
    <citation type="journal article" date="2014" name="Int. J. Syst. Evol. Microbiol.">
        <title>Complete genome sequence of Corynebacterium casei LMG S-19264T (=DSM 44701T), isolated from a smear-ripened cheese.</title>
        <authorList>
            <consortium name="US DOE Joint Genome Institute (JGI-PGF)"/>
            <person name="Walter F."/>
            <person name="Albersmeier A."/>
            <person name="Kalinowski J."/>
            <person name="Ruckert C."/>
        </authorList>
    </citation>
    <scope>NUCLEOTIDE SEQUENCE</scope>
    <source>
        <strain evidence="1">CGMCC 4.7110</strain>
    </source>
</reference>
<dbReference type="AlphaFoldDB" id="A0A918CY23"/>
<comment type="caution">
    <text evidence="1">The sequence shown here is derived from an EMBL/GenBank/DDBJ whole genome shotgun (WGS) entry which is preliminary data.</text>
</comment>
<accession>A0A918CY23</accession>
<evidence type="ECO:0000313" key="1">
    <source>
        <dbReference type="EMBL" id="GGN46684.1"/>
    </source>
</evidence>
<sequence>MSHDPERRKLPLIAVYAETAANAEQRVTKLLDAAGVSPSEAHILIADIQAGAVEGAHGEVIELDTQAPSGSSEQVQEGWLRAVEAIADRLTRVADRTVASTM</sequence>
<gene>
    <name evidence="1" type="ORF">GCM10011578_099730</name>
</gene>
<protein>
    <submittedName>
        <fullName evidence="1">Uncharacterized protein</fullName>
    </submittedName>
</protein>
<dbReference type="RefSeq" id="WP_189269643.1">
    <property type="nucleotide sequence ID" value="NZ_BMML01000057.1"/>
</dbReference>